<keyword evidence="12 21" id="KW-1133">Transmembrane helix</keyword>
<evidence type="ECO:0000256" key="12">
    <source>
        <dbReference type="ARBA" id="ARBA00022989"/>
    </source>
</evidence>
<evidence type="ECO:0000256" key="13">
    <source>
        <dbReference type="ARBA" id="ARBA00023049"/>
    </source>
</evidence>
<dbReference type="GO" id="GO:0006508">
    <property type="term" value="P:proteolysis"/>
    <property type="evidence" value="ECO:0007669"/>
    <property type="project" value="UniProtKB-KW"/>
</dbReference>
<feature type="domain" description="Aminopeptidase N-like N-terminal" evidence="24">
    <location>
        <begin position="200"/>
        <end position="400"/>
    </location>
</feature>
<feature type="binding site" evidence="18">
    <location>
        <position position="508"/>
    </location>
    <ligand>
        <name>Zn(2+)</name>
        <dbReference type="ChEBI" id="CHEBI:29105"/>
        <note>catalytic</note>
    </ligand>
</feature>
<dbReference type="SUPFAM" id="SSF55486">
    <property type="entry name" value="Metalloproteases ('zincins'), catalytic domain"/>
    <property type="match status" value="2"/>
</dbReference>
<keyword evidence="8 18" id="KW-0479">Metal-binding</keyword>
<feature type="transmembrane region" description="Helical" evidence="21">
    <location>
        <begin position="399"/>
        <end position="420"/>
    </location>
</feature>
<comment type="cofactor">
    <cofactor evidence="18">
        <name>Zn(2+)</name>
        <dbReference type="ChEBI" id="CHEBI:29105"/>
    </cofactor>
    <text evidence="18">Binds 1 zinc ion per subunit.</text>
</comment>
<evidence type="ECO:0000256" key="7">
    <source>
        <dbReference type="ARBA" id="ARBA00022692"/>
    </source>
</evidence>
<evidence type="ECO:0000256" key="18">
    <source>
        <dbReference type="PIRSR" id="PIRSR634016-3"/>
    </source>
</evidence>
<evidence type="ECO:0000256" key="5">
    <source>
        <dbReference type="ARBA" id="ARBA00022475"/>
    </source>
</evidence>
<dbReference type="OrthoDB" id="510539at2759"/>
<feature type="binding site" evidence="18">
    <location>
        <position position="512"/>
    </location>
    <ligand>
        <name>Zn(2+)</name>
        <dbReference type="ChEBI" id="CHEBI:29105"/>
        <note>catalytic</note>
    </ligand>
</feature>
<sequence>MVSAPLLSRFTGPEVSVAPPAAAARPFTCGQTRPRKCSINSELGTLTAFSFLGICLLLENRLLCWLVPGRAGLDPDKAAEPPLSSRKDSVNGRRGRTPTKAGRPAAVHAVCDSRQAGTMGKGFFISKTVGIVGIVVGVAALSTIIALSVVYSQEKAKNNGDNGGVSTTSGPTTVPATVPATTPAPSNETWDQYRLPKSLVPDHYNVTLWPRLTPDPTTGLYIFTGESSVRFQCVEDTNLILIHSNRLNYTRLENGHWAMLTAVSGAAAPPVSSSWVQHVTQYLVVQLNGNLVRGQWYHLYTKFTGELADDLGGFYRSEYMEDGVKKVVATTQMQPTDARKAFPCFDEPAMKAYFYITLLHAHGTVALSNGKDIETTNVTMDGQSVQRTVFERTEKMSTYLLAFIVSDFAFIGSTTDGVLIRIFARRPAIAAGQGAYALNKTGPILKFFEEYYNSSYPLPKSDQIALPDFNAGAMENWGLITYRETALLYDESFSSNSNKERIATIIAHELAHMWFGNLVTLRWWNDLWLNEGFASYVEYLGANEAEPTWNVKDLIVLNDLHRVFAIDALASSHPLSSREEDIQRPAQISELFDAISYSKGASVLRMLSDFLTEEVFRMGLRTYLNEFALANANYTDLGTNLPTSVTNIMNTWVLQMGFPVVTINTATGAVSQQHFLLDPDSEVTAPSPYDYKWIVPIKWIKTGTVQDPVWLQAESATVGAMRATGSEWVLANTDVVGYYRVNYDQANWDKLLNALMTNHQAIRVINRAQLVDDAFNLARARIISTSMALSTTKYLHNEREFMPWESAIDNLDFFYLMFDRSEVYGPMQDYLRKQVTPLFQHFKTLTGNWTNVPQGHMDQYNQVNAISVACRTGLEECQTLVRTWFRQWMDTGVNRNSTIASEAEKLRAALACSRQPWLLNRYLEFTLQPDLIRKQDATSTIVYIANNVVGQSLAWDFVRARWSYIFSEYGGGSFSFSNLINGVTKRFSSDFELQQLHQFKADNSEVGFGSGTLAVDQSIERTQGNMKWIALNKQNVLCTGQMLISVRAAKRTTDTPLRPSRRRKNSPSSARSAMTRTCKVSKLRVLCALLALLSVATIVTLWTIALTGGGPEDPPAPWDRYRLPSALVPGHYSITLWPRLRPDPDSGLYIFTGWSTVQFECQDATDLILIHSNKLNYTEMNNTHAALLTAEGGAYAPSIKSTWFQPETQYLVIQLNGKLTSGQKYQLYTEFRGELADDLAGFYRSEYEEDGVIKIVATSQMHPTHARKTFPCFDEPAMKAIFNVTLIHPPGTVALSNGMEADVENITIDGENVVMTKFEPTPKMSSYLLAVVVSDYARLRSMQGGTLVRIWARRKAVEQGQGGYALNIALPDFYFGAMENWGLVTYRETNLLYDPENSSNGDKERVATIIAHELAHMWFGNLVTLRWWNEVWLNEGFASYVSYLGADHAEPSWNVKDLIVLEDVHRVFAVDALSSSHPLTSAEDSIVLPGQITEQFDTISYSKGAAVLRMLSDFLSESVFRQGLCAYLRHFEYSNTVGSDLWKHLQTAVKDSNVSLPRPVGDIMNRWVLQMGFPVVTIDTSKGMVSQDHFLLDPESNVTAESPYKYEWVVPVRWMKDGHVHEDIWWLEHKEAENLDMRSRGSWVLANVNITGYYRVNYDLGNWERLLAQLSSAHQVIPVINRAQLVDDAFNLARAQIVSTTLALRTTSYLGKETEFMPWQSALDNLHYYELMLDRTEVYGPMQDYIRKQVTPLFLHFKNMTSDWTRVPERHTDQYNQRNALRTACRTELAECQNLTTLWFRQWMDAPQHNPIHPNLRSAAYCSAVAAGGQAEWEFGYLGFTLNSSLIRKQDATAVITSVAATRAGHSVAWAFLREQWEYLFTQYGVGSFSFASLISGVAARFSTAAELQQLEDFVEEHQAAGFGSAALAVEQALERTKANIKWVEQNKLEVLDWLSSRTGPDRS</sequence>
<feature type="domain" description="ERAP1-like C-terminal" evidence="23">
    <location>
        <begin position="1643"/>
        <end position="1835"/>
    </location>
</feature>
<dbReference type="GO" id="GO:0005886">
    <property type="term" value="C:plasma membrane"/>
    <property type="evidence" value="ECO:0007669"/>
    <property type="project" value="UniProtKB-SubCell"/>
</dbReference>
<evidence type="ECO:0000256" key="15">
    <source>
        <dbReference type="ARBA" id="ARBA00023157"/>
    </source>
</evidence>
<dbReference type="Pfam" id="PF01433">
    <property type="entry name" value="Peptidase_M1"/>
    <property type="match status" value="2"/>
</dbReference>
<feature type="compositionally biased region" description="Low complexity" evidence="20">
    <location>
        <begin position="164"/>
        <end position="186"/>
    </location>
</feature>
<evidence type="ECO:0000313" key="26">
    <source>
        <dbReference type="Proteomes" id="UP000677803"/>
    </source>
</evidence>
<dbReference type="GO" id="GO:0043171">
    <property type="term" value="P:peptide catabolic process"/>
    <property type="evidence" value="ECO:0007669"/>
    <property type="project" value="TreeGrafter"/>
</dbReference>
<feature type="domain" description="Aminopeptidase N-like N-terminal" evidence="24">
    <location>
        <begin position="1129"/>
        <end position="1328"/>
    </location>
</feature>
<evidence type="ECO:0000259" key="23">
    <source>
        <dbReference type="Pfam" id="PF11838"/>
    </source>
</evidence>
<dbReference type="PRINTS" id="PR00756">
    <property type="entry name" value="ALADIPTASE"/>
</dbReference>
<feature type="active site" description="Proton acceptor" evidence="17">
    <location>
        <position position="509"/>
    </location>
</feature>
<feature type="region of interest" description="Disordered" evidence="20">
    <location>
        <begin position="76"/>
        <end position="107"/>
    </location>
</feature>
<dbReference type="GO" id="GO:0005615">
    <property type="term" value="C:extracellular space"/>
    <property type="evidence" value="ECO:0007669"/>
    <property type="project" value="TreeGrafter"/>
</dbReference>
<keyword evidence="11" id="KW-0735">Signal-anchor</keyword>
<keyword evidence="5" id="KW-1003">Cell membrane</keyword>
<dbReference type="FunFam" id="2.60.40.1910:FF:000005">
    <property type="entry name" value="Aminopeptidase"/>
    <property type="match status" value="2"/>
</dbReference>
<evidence type="ECO:0000259" key="24">
    <source>
        <dbReference type="Pfam" id="PF17900"/>
    </source>
</evidence>
<evidence type="ECO:0000256" key="20">
    <source>
        <dbReference type="SAM" id="MobiDB-lite"/>
    </source>
</evidence>
<feature type="region of interest" description="Disordered" evidence="20">
    <location>
        <begin position="156"/>
        <end position="190"/>
    </location>
</feature>
<feature type="domain" description="Peptidase M1 membrane alanine aminopeptidase" evidence="22">
    <location>
        <begin position="436"/>
        <end position="652"/>
    </location>
</feature>
<feature type="transmembrane region" description="Helical" evidence="21">
    <location>
        <begin position="129"/>
        <end position="151"/>
    </location>
</feature>
<feature type="region of interest" description="Disordered" evidence="20">
    <location>
        <begin position="1052"/>
        <end position="1073"/>
    </location>
</feature>
<proteinExistence type="inferred from homology"/>
<organism evidence="25 26">
    <name type="scientific">Menidia menidia</name>
    <name type="common">Atlantic silverside</name>
    <dbReference type="NCBI Taxonomy" id="238744"/>
    <lineage>
        <taxon>Eukaryota</taxon>
        <taxon>Metazoa</taxon>
        <taxon>Chordata</taxon>
        <taxon>Craniata</taxon>
        <taxon>Vertebrata</taxon>
        <taxon>Euteleostomi</taxon>
        <taxon>Actinopterygii</taxon>
        <taxon>Neopterygii</taxon>
        <taxon>Teleostei</taxon>
        <taxon>Neoteleostei</taxon>
        <taxon>Acanthomorphata</taxon>
        <taxon>Ovalentaria</taxon>
        <taxon>Atherinomorphae</taxon>
        <taxon>Atheriniformes</taxon>
        <taxon>Atherinopsidae</taxon>
        <taxon>Menidiinae</taxon>
        <taxon>Menidia</taxon>
    </lineage>
</organism>
<comment type="similarity">
    <text evidence="2">Belongs to the peptidase M1 family.</text>
</comment>
<feature type="compositionally biased region" description="Basic and acidic residues" evidence="20">
    <location>
        <begin position="76"/>
        <end position="91"/>
    </location>
</feature>
<dbReference type="CDD" id="cd09601">
    <property type="entry name" value="M1_APN-Q_like"/>
    <property type="match status" value="2"/>
</dbReference>
<feature type="domain" description="ERAP1-like C-terminal" evidence="23">
    <location>
        <begin position="728"/>
        <end position="891"/>
    </location>
</feature>
<evidence type="ECO:0000259" key="22">
    <source>
        <dbReference type="Pfam" id="PF01433"/>
    </source>
</evidence>
<dbReference type="GO" id="GO:0070006">
    <property type="term" value="F:metalloaminopeptidase activity"/>
    <property type="evidence" value="ECO:0007669"/>
    <property type="project" value="TreeGrafter"/>
</dbReference>
<dbReference type="Gene3D" id="1.10.390.10">
    <property type="entry name" value="Neutral Protease Domain 2"/>
    <property type="match status" value="2"/>
</dbReference>
<dbReference type="EMBL" id="CAJRST010022223">
    <property type="protein sequence ID" value="CAG5958492.1"/>
    <property type="molecule type" value="Genomic_DNA"/>
</dbReference>
<dbReference type="InterPro" id="IPR024571">
    <property type="entry name" value="ERAP1-like_C_dom"/>
</dbReference>
<comment type="subunit">
    <text evidence="3">Homodimer.</text>
</comment>
<feature type="domain" description="ERAP1-like C-terminal" evidence="23">
    <location>
        <begin position="895"/>
        <end position="1023"/>
    </location>
</feature>
<evidence type="ECO:0000256" key="19">
    <source>
        <dbReference type="PIRSR" id="PIRSR634016-4"/>
    </source>
</evidence>
<dbReference type="PANTHER" id="PTHR11533:SF172">
    <property type="entry name" value="AMINOPEPTIDASE N"/>
    <property type="match status" value="1"/>
</dbReference>
<evidence type="ECO:0000256" key="2">
    <source>
        <dbReference type="ARBA" id="ARBA00010136"/>
    </source>
</evidence>
<keyword evidence="15" id="KW-1015">Disulfide bond</keyword>
<dbReference type="FunFam" id="2.60.40.1730:FF:000001">
    <property type="entry name" value="Leucyl-cystinyl aminopeptidase"/>
    <property type="match status" value="2"/>
</dbReference>
<evidence type="ECO:0000313" key="25">
    <source>
        <dbReference type="EMBL" id="CAG5958492.1"/>
    </source>
</evidence>
<evidence type="ECO:0000256" key="11">
    <source>
        <dbReference type="ARBA" id="ARBA00022968"/>
    </source>
</evidence>
<dbReference type="InterPro" id="IPR050344">
    <property type="entry name" value="Peptidase_M1_aminopeptidases"/>
</dbReference>
<evidence type="ECO:0000256" key="21">
    <source>
        <dbReference type="SAM" id="Phobius"/>
    </source>
</evidence>
<evidence type="ECO:0000256" key="8">
    <source>
        <dbReference type="ARBA" id="ARBA00022723"/>
    </source>
</evidence>
<feature type="domain" description="Peptidase M1 membrane alanine aminopeptidase" evidence="22">
    <location>
        <begin position="1367"/>
        <end position="1567"/>
    </location>
</feature>
<keyword evidence="6" id="KW-0645">Protease</keyword>
<evidence type="ECO:0000256" key="1">
    <source>
        <dbReference type="ARBA" id="ARBA00004401"/>
    </source>
</evidence>
<keyword evidence="4" id="KW-0031">Aminopeptidase</keyword>
<keyword evidence="7 21" id="KW-0812">Transmembrane</keyword>
<dbReference type="Gene3D" id="1.25.50.20">
    <property type="match status" value="4"/>
</dbReference>
<dbReference type="GO" id="GO:0008270">
    <property type="term" value="F:zinc ion binding"/>
    <property type="evidence" value="ECO:0007669"/>
    <property type="project" value="InterPro"/>
</dbReference>
<comment type="caution">
    <text evidence="25">The sequence shown here is derived from an EMBL/GenBank/DDBJ whole genome shotgun (WGS) entry which is preliminary data.</text>
</comment>
<keyword evidence="10 18" id="KW-0862">Zinc</keyword>
<evidence type="ECO:0000256" key="9">
    <source>
        <dbReference type="ARBA" id="ARBA00022801"/>
    </source>
</evidence>
<accession>A0A8S4BLG0</accession>
<dbReference type="SUPFAM" id="SSF63737">
    <property type="entry name" value="Leukotriene A4 hydrolase N-terminal domain"/>
    <property type="match status" value="2"/>
</dbReference>
<dbReference type="GO" id="GO:0042277">
    <property type="term" value="F:peptide binding"/>
    <property type="evidence" value="ECO:0007669"/>
    <property type="project" value="TreeGrafter"/>
</dbReference>
<dbReference type="Pfam" id="PF11838">
    <property type="entry name" value="ERAP1_C"/>
    <property type="match status" value="4"/>
</dbReference>
<evidence type="ECO:0000256" key="17">
    <source>
        <dbReference type="PIRSR" id="PIRSR634016-1"/>
    </source>
</evidence>
<dbReference type="FunFam" id="1.10.390.10:FF:000016">
    <property type="entry name" value="Glutamyl aminopeptidase"/>
    <property type="match status" value="1"/>
</dbReference>
<evidence type="ECO:0000256" key="14">
    <source>
        <dbReference type="ARBA" id="ARBA00023136"/>
    </source>
</evidence>
<keyword evidence="16" id="KW-0325">Glycoprotein</keyword>
<evidence type="ECO:0000256" key="16">
    <source>
        <dbReference type="ARBA" id="ARBA00023180"/>
    </source>
</evidence>
<dbReference type="InterPro" id="IPR027268">
    <property type="entry name" value="Peptidase_M4/M1_CTD_sf"/>
</dbReference>
<dbReference type="InterPro" id="IPR042097">
    <property type="entry name" value="Aminopeptidase_N-like_N_sf"/>
</dbReference>
<keyword evidence="9" id="KW-0378">Hydrolase</keyword>
<keyword evidence="26" id="KW-1185">Reference proteome</keyword>
<dbReference type="InterPro" id="IPR001930">
    <property type="entry name" value="Peptidase_M1"/>
</dbReference>
<dbReference type="Gene3D" id="2.60.40.1730">
    <property type="entry name" value="tricorn interacting facor f3 domain"/>
    <property type="match status" value="2"/>
</dbReference>
<comment type="subcellular location">
    <subcellularLocation>
        <location evidence="1">Cell membrane</location>
        <topology evidence="1">Single-pass type II membrane protein</topology>
    </subcellularLocation>
</comment>
<feature type="domain" description="ERAP1-like C-terminal" evidence="23">
    <location>
        <begin position="1837"/>
        <end position="1938"/>
    </location>
</feature>
<name>A0A8S4BLG0_9TELE</name>
<dbReference type="Gene3D" id="2.60.40.1910">
    <property type="match status" value="2"/>
</dbReference>
<dbReference type="Proteomes" id="UP000677803">
    <property type="component" value="Unassembled WGS sequence"/>
</dbReference>
<keyword evidence="14 21" id="KW-0472">Membrane</keyword>
<dbReference type="InterPro" id="IPR034016">
    <property type="entry name" value="M1_APN-typ"/>
</dbReference>
<protein>
    <submittedName>
        <fullName evidence="25">(Atlantic silverside) hypothetical protein</fullName>
    </submittedName>
</protein>
<gene>
    <name evidence="25" type="ORF">MMEN_LOCUS15309</name>
</gene>
<dbReference type="PANTHER" id="PTHR11533">
    <property type="entry name" value="PROTEASE M1 ZINC METALLOPROTEASE"/>
    <property type="match status" value="1"/>
</dbReference>
<dbReference type="FunFam" id="1.10.390.10:FF:000001">
    <property type="entry name" value="Aminopeptidase"/>
    <property type="match status" value="1"/>
</dbReference>
<feature type="site" description="Transition state stabilizer" evidence="19">
    <location>
        <position position="597"/>
    </location>
</feature>
<reference evidence="25" key="1">
    <citation type="submission" date="2021-05" db="EMBL/GenBank/DDBJ databases">
        <authorList>
            <person name="Tigano A."/>
        </authorList>
    </citation>
    <scope>NUCLEOTIDE SEQUENCE</scope>
</reference>
<dbReference type="GO" id="GO:0005737">
    <property type="term" value="C:cytoplasm"/>
    <property type="evidence" value="ECO:0007669"/>
    <property type="project" value="TreeGrafter"/>
</dbReference>
<evidence type="ECO:0000256" key="3">
    <source>
        <dbReference type="ARBA" id="ARBA00011738"/>
    </source>
</evidence>
<feature type="binding site" evidence="18">
    <location>
        <position position="531"/>
    </location>
    <ligand>
        <name>Zn(2+)</name>
        <dbReference type="ChEBI" id="CHEBI:29105"/>
        <note>catalytic</note>
    </ligand>
</feature>
<evidence type="ECO:0000256" key="4">
    <source>
        <dbReference type="ARBA" id="ARBA00022438"/>
    </source>
</evidence>
<evidence type="ECO:0000256" key="10">
    <source>
        <dbReference type="ARBA" id="ARBA00022833"/>
    </source>
</evidence>
<dbReference type="Pfam" id="PF17900">
    <property type="entry name" value="Peptidase_M1_N"/>
    <property type="match status" value="2"/>
</dbReference>
<evidence type="ECO:0000256" key="6">
    <source>
        <dbReference type="ARBA" id="ARBA00022670"/>
    </source>
</evidence>
<dbReference type="InterPro" id="IPR014782">
    <property type="entry name" value="Peptidase_M1_dom"/>
</dbReference>
<keyword evidence="13" id="KW-0482">Metalloprotease</keyword>
<dbReference type="InterPro" id="IPR045357">
    <property type="entry name" value="Aminopeptidase_N-like_N"/>
</dbReference>